<dbReference type="HOGENOM" id="CLU_1906719_0_0_1"/>
<name>I7AGK6_ENCRO</name>
<dbReference type="KEGG" id="ero:EROM_100890"/>
<dbReference type="GeneID" id="20564519"/>
<protein>
    <submittedName>
        <fullName evidence="2">Uncharacterized protein</fullName>
    </submittedName>
</protein>
<evidence type="ECO:0000313" key="2">
    <source>
        <dbReference type="EMBL" id="AFN83905.1"/>
    </source>
</evidence>
<keyword evidence="3" id="KW-1185">Reference proteome</keyword>
<keyword evidence="1" id="KW-1133">Transmembrane helix</keyword>
<dbReference type="Proteomes" id="UP000010094">
    <property type="component" value="Chromosome X"/>
</dbReference>
<sequence length="142" mass="16687">MIWDIFLPMVMVGPKIKTLLFMNAMVLILVFHFLPTIIEERRLSKKVEGMKRRFNLMLREGNESEEKLRMLKALINNARHYKYGDIPLEGSVEEVRKAYDELRICNGPVFLRLSSIYNISIFFPVFTPVLIQSIKILKHKTC</sequence>
<reference evidence="2 3" key="1">
    <citation type="journal article" date="2012" name="Proc. Natl. Acad. Sci. U.S.A.">
        <title>Gain and loss of multiple functionally related, horizontally transferred genes in the reduced genomes of two microsporidian parasites.</title>
        <authorList>
            <person name="Pombert J.-F."/>
            <person name="Selman M."/>
            <person name="Burki F."/>
            <person name="Bardell F.T."/>
            <person name="Farinelli L."/>
            <person name="Solter L.F."/>
            <person name="Whitman D.W."/>
            <person name="Weiss L.M."/>
            <person name="Corradi N."/>
            <person name="Keeling P.J."/>
        </authorList>
    </citation>
    <scope>NUCLEOTIDE SEQUENCE [LARGE SCALE GENOMIC DNA]</scope>
    <source>
        <strain evidence="2 3">SJ-2008</strain>
    </source>
</reference>
<dbReference type="OrthoDB" id="2192274at2759"/>
<keyword evidence="1" id="KW-0812">Transmembrane</keyword>
<proteinExistence type="predicted"/>
<gene>
    <name evidence="2" type="ordered locus">EROM_100890</name>
</gene>
<dbReference type="AlphaFoldDB" id="I7AGK6"/>
<evidence type="ECO:0000313" key="3">
    <source>
        <dbReference type="Proteomes" id="UP000010094"/>
    </source>
</evidence>
<keyword evidence="1" id="KW-0472">Membrane</keyword>
<dbReference type="EMBL" id="CP003529">
    <property type="protein sequence ID" value="AFN83905.1"/>
    <property type="molecule type" value="Genomic_DNA"/>
</dbReference>
<organism evidence="2 3">
    <name type="scientific">Encephalitozoon romaleae (strain SJ-2008)</name>
    <name type="common">Microsporidian parasite</name>
    <dbReference type="NCBI Taxonomy" id="1178016"/>
    <lineage>
        <taxon>Eukaryota</taxon>
        <taxon>Fungi</taxon>
        <taxon>Fungi incertae sedis</taxon>
        <taxon>Microsporidia</taxon>
        <taxon>Unikaryonidae</taxon>
        <taxon>Encephalitozoon</taxon>
    </lineage>
</organism>
<accession>I7AGK6</accession>
<dbReference type="VEuPathDB" id="MicrosporidiaDB:EROM_100890"/>
<feature type="transmembrane region" description="Helical" evidence="1">
    <location>
        <begin position="20"/>
        <end position="38"/>
    </location>
</feature>
<dbReference type="RefSeq" id="XP_009265402.1">
    <property type="nucleotide sequence ID" value="XM_009267127.1"/>
</dbReference>
<evidence type="ECO:0000256" key="1">
    <source>
        <dbReference type="SAM" id="Phobius"/>
    </source>
</evidence>